<accession>A0ABN8PYD1</accession>
<proteinExistence type="predicted"/>
<evidence type="ECO:0000313" key="2">
    <source>
        <dbReference type="Proteomes" id="UP001159405"/>
    </source>
</evidence>
<dbReference type="Proteomes" id="UP001159405">
    <property type="component" value="Unassembled WGS sequence"/>
</dbReference>
<organism evidence="1 2">
    <name type="scientific">Porites lobata</name>
    <dbReference type="NCBI Taxonomy" id="104759"/>
    <lineage>
        <taxon>Eukaryota</taxon>
        <taxon>Metazoa</taxon>
        <taxon>Cnidaria</taxon>
        <taxon>Anthozoa</taxon>
        <taxon>Hexacorallia</taxon>
        <taxon>Scleractinia</taxon>
        <taxon>Fungiina</taxon>
        <taxon>Poritidae</taxon>
        <taxon>Porites</taxon>
    </lineage>
</organism>
<comment type="caution">
    <text evidence="1">The sequence shown here is derived from an EMBL/GenBank/DDBJ whole genome shotgun (WGS) entry which is preliminary data.</text>
</comment>
<sequence>MLPPLPRRKIILYLPFLHEEYSMAIHTELHKTAISSSLYFSTLVINIIFSCLSLCRRHQHFLRPSTHHHLQHTISSLQSHYLLCLAHHGHLFHHHRQRHRLRHNHQQHQHQLHLLFLSNVVCPFTRTQTEQLYTLYQIFNIKLYFI</sequence>
<name>A0ABN8PYD1_9CNID</name>
<dbReference type="EMBL" id="CALNXK010000096">
    <property type="protein sequence ID" value="CAH3153389.1"/>
    <property type="molecule type" value="Genomic_DNA"/>
</dbReference>
<gene>
    <name evidence="1" type="ORF">PLOB_00049558</name>
</gene>
<reference evidence="1 2" key="1">
    <citation type="submission" date="2022-05" db="EMBL/GenBank/DDBJ databases">
        <authorList>
            <consortium name="Genoscope - CEA"/>
            <person name="William W."/>
        </authorList>
    </citation>
    <scope>NUCLEOTIDE SEQUENCE [LARGE SCALE GENOMIC DNA]</scope>
</reference>
<protein>
    <submittedName>
        <fullName evidence="1">Uncharacterized protein</fullName>
    </submittedName>
</protein>
<keyword evidence="2" id="KW-1185">Reference proteome</keyword>
<evidence type="ECO:0000313" key="1">
    <source>
        <dbReference type="EMBL" id="CAH3153389.1"/>
    </source>
</evidence>